<evidence type="ECO:0000313" key="2">
    <source>
        <dbReference type="Proteomes" id="UP000615593"/>
    </source>
</evidence>
<dbReference type="EMBL" id="BMWY01000001">
    <property type="protein sequence ID" value="GGZ46443.1"/>
    <property type="molecule type" value="Genomic_DNA"/>
</dbReference>
<dbReference type="Proteomes" id="UP000615593">
    <property type="component" value="Unassembled WGS sequence"/>
</dbReference>
<evidence type="ECO:0000313" key="1">
    <source>
        <dbReference type="EMBL" id="GGZ46443.1"/>
    </source>
</evidence>
<keyword evidence="2" id="KW-1185">Reference proteome</keyword>
<comment type="caution">
    <text evidence="1">The sequence shown here is derived from an EMBL/GenBank/DDBJ whole genome shotgun (WGS) entry which is preliminary data.</text>
</comment>
<dbReference type="RefSeq" id="WP_027886092.1">
    <property type="nucleotide sequence ID" value="NZ_BMWY01000001.1"/>
</dbReference>
<accession>A0ABQ3BIC1</accession>
<evidence type="ECO:0008006" key="3">
    <source>
        <dbReference type="Google" id="ProtNLM"/>
    </source>
</evidence>
<protein>
    <recommendedName>
        <fullName evidence="3">Addiction module component, TIGR02574 family</fullName>
    </recommendedName>
</protein>
<gene>
    <name evidence="1" type="ORF">GCM10008088_04850</name>
</gene>
<reference evidence="2" key="1">
    <citation type="journal article" date="2019" name="Int. J. Syst. Evol. Microbiol.">
        <title>The Global Catalogue of Microorganisms (GCM) 10K type strain sequencing project: providing services to taxonomists for standard genome sequencing and annotation.</title>
        <authorList>
            <consortium name="The Broad Institute Genomics Platform"/>
            <consortium name="The Broad Institute Genome Sequencing Center for Infectious Disease"/>
            <person name="Wu L."/>
            <person name="Ma J."/>
        </authorList>
    </citation>
    <scope>NUCLEOTIDE SEQUENCE [LARGE SCALE GENOMIC DNA]</scope>
    <source>
        <strain evidence="2">KCTC 12708</strain>
    </source>
</reference>
<sequence>MNIENTKLELIQRLQKTKDKDILLKIRKVFEEESADWYDELSEEEKKEIELGIRQANEGKLVSHESVMAKLKKWH</sequence>
<organism evidence="1 2">
    <name type="scientific">Mesonia mobilis</name>
    <dbReference type="NCBI Taxonomy" id="369791"/>
    <lineage>
        <taxon>Bacteria</taxon>
        <taxon>Pseudomonadati</taxon>
        <taxon>Bacteroidota</taxon>
        <taxon>Flavobacteriia</taxon>
        <taxon>Flavobacteriales</taxon>
        <taxon>Flavobacteriaceae</taxon>
        <taxon>Mesonia</taxon>
    </lineage>
</organism>
<proteinExistence type="predicted"/>
<dbReference type="GeneID" id="94368136"/>
<name>A0ABQ3BIC1_9FLAO</name>